<organism evidence="2 3">
    <name type="scientific">Aspergillus pseudodeflectus</name>
    <dbReference type="NCBI Taxonomy" id="176178"/>
    <lineage>
        <taxon>Eukaryota</taxon>
        <taxon>Fungi</taxon>
        <taxon>Dikarya</taxon>
        <taxon>Ascomycota</taxon>
        <taxon>Pezizomycotina</taxon>
        <taxon>Eurotiomycetes</taxon>
        <taxon>Eurotiomycetidae</taxon>
        <taxon>Eurotiales</taxon>
        <taxon>Aspergillaceae</taxon>
        <taxon>Aspergillus</taxon>
        <taxon>Aspergillus subgen. Nidulantes</taxon>
    </lineage>
</organism>
<dbReference type="RefSeq" id="XP_070901371.1">
    <property type="nucleotide sequence ID" value="XM_071045095.1"/>
</dbReference>
<name>A0ABR4KPM7_9EURO</name>
<evidence type="ECO:0000313" key="2">
    <source>
        <dbReference type="EMBL" id="KAL2854206.1"/>
    </source>
</evidence>
<sequence length="177" mass="20062">MAPMLITCRLPLSEAQGVARVGTLYVTHQHAPPIHCLTLLMRSRSNTLNQPRAPWLVWGTSFLYHLLHIDIPQTKLSAKLALRRMDSDRKAAYPPPQAHAAPAPAVYEYSTNGYYNSNSLELQQPPKNQLRSWGDIRQEWKYGSKSRVFRYYILYVLIGFVVGAIIGTIIGLVIRFA</sequence>
<reference evidence="2 3" key="1">
    <citation type="submission" date="2024-07" db="EMBL/GenBank/DDBJ databases">
        <title>Section-level genome sequencing and comparative genomics of Aspergillus sections Usti and Cavernicolus.</title>
        <authorList>
            <consortium name="Lawrence Berkeley National Laboratory"/>
            <person name="Nybo J.L."/>
            <person name="Vesth T.C."/>
            <person name="Theobald S."/>
            <person name="Frisvad J.C."/>
            <person name="Larsen T.O."/>
            <person name="Kjaerboelling I."/>
            <person name="Rothschild-Mancinelli K."/>
            <person name="Lyhne E.K."/>
            <person name="Kogle M.E."/>
            <person name="Barry K."/>
            <person name="Clum A."/>
            <person name="Na H."/>
            <person name="Ledsgaard L."/>
            <person name="Lin J."/>
            <person name="Lipzen A."/>
            <person name="Kuo A."/>
            <person name="Riley R."/>
            <person name="Mondo S."/>
            <person name="LaButti K."/>
            <person name="Haridas S."/>
            <person name="Pangalinan J."/>
            <person name="Salamov A.A."/>
            <person name="Simmons B.A."/>
            <person name="Magnuson J.K."/>
            <person name="Chen J."/>
            <person name="Drula E."/>
            <person name="Henrissat B."/>
            <person name="Wiebenga A."/>
            <person name="Lubbers R.J."/>
            <person name="Gomes A.C."/>
            <person name="Macurrencykelacurrency M.R."/>
            <person name="Stajich J."/>
            <person name="Grigoriev I.V."/>
            <person name="Mortensen U.H."/>
            <person name="De vries R.P."/>
            <person name="Baker S.E."/>
            <person name="Andersen M.R."/>
        </authorList>
    </citation>
    <scope>NUCLEOTIDE SEQUENCE [LARGE SCALE GENOMIC DNA]</scope>
    <source>
        <strain evidence="2 3">CBS 756.74</strain>
    </source>
</reference>
<keyword evidence="1" id="KW-0472">Membrane</keyword>
<gene>
    <name evidence="2" type="ORF">BJX68DRAFT_264943</name>
</gene>
<keyword evidence="3" id="KW-1185">Reference proteome</keyword>
<protein>
    <submittedName>
        <fullName evidence="2">Uncharacterized protein</fullName>
    </submittedName>
</protein>
<evidence type="ECO:0000313" key="3">
    <source>
        <dbReference type="Proteomes" id="UP001610444"/>
    </source>
</evidence>
<feature type="transmembrane region" description="Helical" evidence="1">
    <location>
        <begin position="151"/>
        <end position="174"/>
    </location>
</feature>
<dbReference type="GeneID" id="98160259"/>
<accession>A0ABR4KPM7</accession>
<keyword evidence="1" id="KW-0812">Transmembrane</keyword>
<dbReference type="EMBL" id="JBFXLR010000012">
    <property type="protein sequence ID" value="KAL2854206.1"/>
    <property type="molecule type" value="Genomic_DNA"/>
</dbReference>
<comment type="caution">
    <text evidence="2">The sequence shown here is derived from an EMBL/GenBank/DDBJ whole genome shotgun (WGS) entry which is preliminary data.</text>
</comment>
<proteinExistence type="predicted"/>
<dbReference type="Proteomes" id="UP001610444">
    <property type="component" value="Unassembled WGS sequence"/>
</dbReference>
<keyword evidence="1" id="KW-1133">Transmembrane helix</keyword>
<evidence type="ECO:0000256" key="1">
    <source>
        <dbReference type="SAM" id="Phobius"/>
    </source>
</evidence>